<dbReference type="InterPro" id="IPR052603">
    <property type="entry name" value="EFCB6"/>
</dbReference>
<organism evidence="2 3">
    <name type="scientific">Tetraparma gracilis</name>
    <dbReference type="NCBI Taxonomy" id="2962635"/>
    <lineage>
        <taxon>Eukaryota</taxon>
        <taxon>Sar</taxon>
        <taxon>Stramenopiles</taxon>
        <taxon>Ochrophyta</taxon>
        <taxon>Bolidophyceae</taxon>
        <taxon>Parmales</taxon>
        <taxon>Triparmaceae</taxon>
        <taxon>Tetraparma</taxon>
    </lineage>
</organism>
<accession>A0ABQ6MMH9</accession>
<dbReference type="Proteomes" id="UP001165060">
    <property type="component" value="Unassembled WGS sequence"/>
</dbReference>
<dbReference type="InterPro" id="IPR002048">
    <property type="entry name" value="EF_hand_dom"/>
</dbReference>
<comment type="caution">
    <text evidence="2">The sequence shown here is derived from an EMBL/GenBank/DDBJ whole genome shotgun (WGS) entry which is preliminary data.</text>
</comment>
<feature type="domain" description="EF-hand" evidence="1">
    <location>
        <begin position="66"/>
        <end position="101"/>
    </location>
</feature>
<dbReference type="CDD" id="cd00051">
    <property type="entry name" value="EFh"/>
    <property type="match status" value="1"/>
</dbReference>
<feature type="domain" description="EF-hand" evidence="1">
    <location>
        <begin position="227"/>
        <end position="260"/>
    </location>
</feature>
<proteinExistence type="predicted"/>
<dbReference type="SMART" id="SM00054">
    <property type="entry name" value="EFh"/>
    <property type="match status" value="2"/>
</dbReference>
<evidence type="ECO:0000259" key="1">
    <source>
        <dbReference type="PROSITE" id="PS50222"/>
    </source>
</evidence>
<evidence type="ECO:0000313" key="2">
    <source>
        <dbReference type="EMBL" id="GMI28587.1"/>
    </source>
</evidence>
<name>A0ABQ6MMH9_9STRA</name>
<keyword evidence="3" id="KW-1185">Reference proteome</keyword>
<dbReference type="Gene3D" id="1.10.238.10">
    <property type="entry name" value="EF-hand"/>
    <property type="match status" value="2"/>
</dbReference>
<dbReference type="SUPFAM" id="SSF47473">
    <property type="entry name" value="EF-hand"/>
    <property type="match status" value="2"/>
</dbReference>
<dbReference type="EMBL" id="BRYB01001560">
    <property type="protein sequence ID" value="GMI28587.1"/>
    <property type="molecule type" value="Genomic_DNA"/>
</dbReference>
<dbReference type="Pfam" id="PF13499">
    <property type="entry name" value="EF-hand_7"/>
    <property type="match status" value="1"/>
</dbReference>
<dbReference type="PANTHER" id="PTHR20875:SF0">
    <property type="entry name" value="GH12158P"/>
    <property type="match status" value="1"/>
</dbReference>
<evidence type="ECO:0000313" key="3">
    <source>
        <dbReference type="Proteomes" id="UP001165060"/>
    </source>
</evidence>
<dbReference type="PROSITE" id="PS50222">
    <property type="entry name" value="EF_HAND_2"/>
    <property type="match status" value="2"/>
</dbReference>
<dbReference type="InterPro" id="IPR011992">
    <property type="entry name" value="EF-hand-dom_pair"/>
</dbReference>
<protein>
    <recommendedName>
        <fullName evidence="1">EF-hand domain-containing protein</fullName>
    </recommendedName>
</protein>
<feature type="non-terminal residue" evidence="2">
    <location>
        <position position="1"/>
    </location>
</feature>
<dbReference type="PANTHER" id="PTHR20875">
    <property type="entry name" value="EF-HAND CALCIUM-BINDING DOMAIN-CONTAINING PROTEIN 6-RELATED"/>
    <property type="match status" value="1"/>
</dbReference>
<reference evidence="2 3" key="1">
    <citation type="journal article" date="2023" name="Commun. Biol.">
        <title>Genome analysis of Parmales, the sister group of diatoms, reveals the evolutionary specialization of diatoms from phago-mixotrophs to photoautotrophs.</title>
        <authorList>
            <person name="Ban H."/>
            <person name="Sato S."/>
            <person name="Yoshikawa S."/>
            <person name="Yamada K."/>
            <person name="Nakamura Y."/>
            <person name="Ichinomiya M."/>
            <person name="Sato N."/>
            <person name="Blanc-Mathieu R."/>
            <person name="Endo H."/>
            <person name="Kuwata A."/>
            <person name="Ogata H."/>
        </authorList>
    </citation>
    <scope>NUCLEOTIDE SEQUENCE [LARGE SCALE GENOMIC DNA]</scope>
</reference>
<sequence length="260" mass="28321">VRSLSPSRTLMPWETLDGESLKRERIVARHMARSAREAIAAAVTQCVDDAMSNEAILASLGDTLMYKKMTLVKAFKRFDSDKQGFVSAEEFTAGLRDCGLDLSEDRVASLVSKFDVVGDGRLACYEFIRMMSGGAAADEEKEAGAALPGAAEAGVALAVEGDEGAAVQAEIEARLEVDEGEVLRKFRMVLEEEKRMLRKTFLRIAEGGKTINAEQLLKGLRGLGCVLDGAAAERIVERFDVDGTGDLHCYEFVRMMNEVS</sequence>
<gene>
    <name evidence="2" type="ORF">TeGR_g7583</name>
</gene>